<evidence type="ECO:0000313" key="2">
    <source>
        <dbReference type="Proteomes" id="UP001163223"/>
    </source>
</evidence>
<sequence length="412" mass="42418">MTAPASRPSSPPNGSGAPSPRAQRMMRLSAVGGAVLMLAGGFAFYAASQVAASRGPADADAVTVTLRNGACEPMALEVPAGRSTFRIVNETDRATEWEILDGVMVMEERENIAPGITQTLSVRLSPGSYAITCGLLSNPRGTLTVTAAAVTAGAPATRPALTAFIGPLAEYQVFVGAEANRLVKATAALDAAVRSGDLDAARTAYAAARLPFMRLRPAAARQGDLDAAMNAQAAYLEKREADPAFTGFHRLEYGLFARNSLDGLAPVSAKLAADAATLKERLRADRPTPQGMGENAERRLAALADTTIPAGEDAYAASDLADIEAELLGVAKIARLFVPIAEDGAPAAAGQVEARLAEFDAALAALRGANGYPSYGAVDAPAREALAARARALRDSLSAMNAALGLGEGDLT</sequence>
<protein>
    <submittedName>
        <fullName evidence="1">Iron uptake system protein EfeO</fullName>
    </submittedName>
</protein>
<evidence type="ECO:0000313" key="1">
    <source>
        <dbReference type="EMBL" id="WAJ28549.1"/>
    </source>
</evidence>
<reference evidence="1" key="1">
    <citation type="submission" date="2022-11" db="EMBL/GenBank/DDBJ databases">
        <title>beta-Carotene-producing bacterium, Jeongeuplla avenae sp. nov., alleviates the salt stress of Arabidopsis seedlings.</title>
        <authorList>
            <person name="Jiang L."/>
            <person name="Lee J."/>
        </authorList>
    </citation>
    <scope>NUCLEOTIDE SEQUENCE</scope>
    <source>
        <strain evidence="1">DY_R2A_6</strain>
    </source>
</reference>
<organism evidence="1 2">
    <name type="scientific">Antarcticirhabdus aurantiaca</name>
    <dbReference type="NCBI Taxonomy" id="2606717"/>
    <lineage>
        <taxon>Bacteria</taxon>
        <taxon>Pseudomonadati</taxon>
        <taxon>Pseudomonadota</taxon>
        <taxon>Alphaproteobacteria</taxon>
        <taxon>Hyphomicrobiales</taxon>
        <taxon>Aurantimonadaceae</taxon>
        <taxon>Antarcticirhabdus</taxon>
    </lineage>
</organism>
<accession>A0ACD4NP55</accession>
<proteinExistence type="predicted"/>
<dbReference type="Proteomes" id="UP001163223">
    <property type="component" value="Chromosome"/>
</dbReference>
<dbReference type="EMBL" id="CP113520">
    <property type="protein sequence ID" value="WAJ28549.1"/>
    <property type="molecule type" value="Genomic_DNA"/>
</dbReference>
<name>A0ACD4NP55_9HYPH</name>
<keyword evidence="2" id="KW-1185">Reference proteome</keyword>
<gene>
    <name evidence="1" type="primary">efeO</name>
    <name evidence="1" type="ORF">OXU80_27745</name>
</gene>